<evidence type="ECO:0000313" key="3">
    <source>
        <dbReference type="EMBL" id="ROV88249.1"/>
    </source>
</evidence>
<reference evidence="3 4" key="1">
    <citation type="submission" date="2015-09" db="EMBL/GenBank/DDBJ databases">
        <title>Host preference determinants of Valsa canker pathogens revealed by comparative genomics.</title>
        <authorList>
            <person name="Yin Z."/>
            <person name="Huang L."/>
        </authorList>
    </citation>
    <scope>NUCLEOTIDE SEQUENCE [LARGE SCALE GENOMIC DNA]</scope>
    <source>
        <strain evidence="3 4">YSFL</strain>
    </source>
</reference>
<evidence type="ECO:0000313" key="4">
    <source>
        <dbReference type="Proteomes" id="UP000284375"/>
    </source>
</evidence>
<evidence type="ECO:0000256" key="1">
    <source>
        <dbReference type="SAM" id="MobiDB-lite"/>
    </source>
</evidence>
<feature type="compositionally biased region" description="Polar residues" evidence="1">
    <location>
        <begin position="459"/>
        <end position="469"/>
    </location>
</feature>
<protein>
    <recommendedName>
        <fullName evidence="2">SGNH hydrolase-type esterase domain-containing protein</fullName>
    </recommendedName>
</protein>
<dbReference type="STRING" id="252740.A0A423VBD3"/>
<dbReference type="Proteomes" id="UP000284375">
    <property type="component" value="Unassembled WGS sequence"/>
</dbReference>
<dbReference type="InterPro" id="IPR036514">
    <property type="entry name" value="SGNH_hydro_sf"/>
</dbReference>
<gene>
    <name evidence="3" type="ORF">VSDG_09055</name>
</gene>
<feature type="compositionally biased region" description="Low complexity" evidence="1">
    <location>
        <begin position="655"/>
        <end position="677"/>
    </location>
</feature>
<dbReference type="Pfam" id="PF13472">
    <property type="entry name" value="Lipase_GDSL_2"/>
    <property type="match status" value="1"/>
</dbReference>
<organism evidence="3 4">
    <name type="scientific">Cytospora chrysosperma</name>
    <name type="common">Cytospora canker fungus</name>
    <name type="synonym">Sphaeria chrysosperma</name>
    <dbReference type="NCBI Taxonomy" id="252740"/>
    <lineage>
        <taxon>Eukaryota</taxon>
        <taxon>Fungi</taxon>
        <taxon>Dikarya</taxon>
        <taxon>Ascomycota</taxon>
        <taxon>Pezizomycotina</taxon>
        <taxon>Sordariomycetes</taxon>
        <taxon>Sordariomycetidae</taxon>
        <taxon>Diaporthales</taxon>
        <taxon>Cytosporaceae</taxon>
        <taxon>Cytospora</taxon>
    </lineage>
</organism>
<dbReference type="PANTHER" id="PTHR14209">
    <property type="entry name" value="ISOAMYL ACETATE-HYDROLYZING ESTERASE 1"/>
    <property type="match status" value="1"/>
</dbReference>
<accession>A0A423VBD3</accession>
<dbReference type="SUPFAM" id="SSF52266">
    <property type="entry name" value="SGNH hydrolase"/>
    <property type="match status" value="1"/>
</dbReference>
<dbReference type="Gene3D" id="3.40.50.1110">
    <property type="entry name" value="SGNH hydrolase"/>
    <property type="match status" value="1"/>
</dbReference>
<feature type="domain" description="SGNH hydrolase-type esterase" evidence="2">
    <location>
        <begin position="2"/>
        <end position="179"/>
    </location>
</feature>
<dbReference type="InterPro" id="IPR013830">
    <property type="entry name" value="SGNH_hydro"/>
</dbReference>
<sequence>MAVSYNTSQALEIIEALFPKPDAAGPKLKYLLVLLGANDAAIPMEVDNQGIPLEQYKANLKKIITHPNITAHAPKVLVVTPPPLDEIRTTELDTPKYGKSARQQARSASYSQAARDVAASVPGTVCIDLQRALMDHAVANTPGWDASQPPLGSVEAGGRRGYLEKLLPDGLHMSGEAYRVLWGLVEREVEPQFPNQDTEGQVQIVQANHAERLMRMERRQTEDAAIKSVWNPSPFPSVLGGTPQHGPVQMPNNQVFDDFDDEQGQNLLGSLHLDADEEPTRRGAASRANSVRFDETTLHSSNWVVCSGSQKSTVDYSLLKELDLVKEAHRNINGILRITLPVYFAEATVAQSHSRSSSPSRQVPYTTVDFEVTGADQAETVENNKAICIFIGSDTLRTNSADLFLSQNRMTMLGNGDSRDRLSVPFVRPEDESTYKHIATVNIVPERPKLNATAPEFVSSDSRAKSSTGPDRAETSVSQSEVEESDAQSSFSPMATPGYPTKPIGASLPSDSGSERQQKEAVPTATESVGKENAGQTEDTRRVSVGGIWGSWRQSTSAAAGGDASQRENGLSGYQPASKGGRSMKILKPQKSVSLSSSARAAPTHERPASSRSSGEFNRRKSQGAASTPDQNGGSSTTSSTAAPPTVRWENARRSVSSATPGSVSSASGAGVATPTSDSKPKAPATRANPVGGASAFSWMAGGGGGGGKPLEKPKTPATSA</sequence>
<feature type="compositionally biased region" description="Low complexity" evidence="1">
    <location>
        <begin position="635"/>
        <end position="646"/>
    </location>
</feature>
<dbReference type="AlphaFoldDB" id="A0A423VBD3"/>
<dbReference type="PANTHER" id="PTHR14209:SF19">
    <property type="entry name" value="ISOAMYL ACETATE-HYDROLYZING ESTERASE 1 HOMOLOG"/>
    <property type="match status" value="1"/>
</dbReference>
<feature type="compositionally biased region" description="Polar residues" evidence="1">
    <location>
        <begin position="624"/>
        <end position="634"/>
    </location>
</feature>
<keyword evidence="4" id="KW-1185">Reference proteome</keyword>
<evidence type="ECO:0000259" key="2">
    <source>
        <dbReference type="Pfam" id="PF13472"/>
    </source>
</evidence>
<name>A0A423VBD3_CYTCH</name>
<dbReference type="EMBL" id="LJZO01000069">
    <property type="protein sequence ID" value="ROV88249.1"/>
    <property type="molecule type" value="Genomic_DNA"/>
</dbReference>
<dbReference type="OrthoDB" id="5369841at2759"/>
<dbReference type="InterPro" id="IPR045136">
    <property type="entry name" value="Iah1-like"/>
</dbReference>
<proteinExistence type="predicted"/>
<comment type="caution">
    <text evidence="3">The sequence shown here is derived from an EMBL/GenBank/DDBJ whole genome shotgun (WGS) entry which is preliminary data.</text>
</comment>
<feature type="region of interest" description="Disordered" evidence="1">
    <location>
        <begin position="452"/>
        <end position="721"/>
    </location>
</feature>